<protein>
    <recommendedName>
        <fullName evidence="1">DUF6794 domain-containing protein</fullName>
    </recommendedName>
</protein>
<dbReference type="KEGG" id="pob:LPB03_16410"/>
<dbReference type="InterPro" id="IPR046744">
    <property type="entry name" value="DUF6794"/>
</dbReference>
<dbReference type="STRING" id="1774273.LPB03_16410"/>
<accession>A0A1B8TP04</accession>
<dbReference type="Proteomes" id="UP000092584">
    <property type="component" value="Unassembled WGS sequence"/>
</dbReference>
<evidence type="ECO:0000259" key="1">
    <source>
        <dbReference type="Pfam" id="PF20594"/>
    </source>
</evidence>
<sequence>MLYNELGTMREKLLTTLFIAIATLISCKNSTPLKSEKILNESYVPKNLDEALTQIDFNLSDSLKLEIKKKSENDFTSESHFGLGIGMRNNWRLWKGSDLSKYFNSIGIYHPDDMSGIILTSYYRKLTGHEIKLDEQIAYYKEYWDGVELTQLPEKKEHPEPNLKFRVSINYGSYAENKKWGTVYIQTNSENENFWIYDYYYGWKKIDLETKEKLENVRIQETESIMNQIFS</sequence>
<feature type="domain" description="DUF6794" evidence="1">
    <location>
        <begin position="44"/>
        <end position="126"/>
    </location>
</feature>
<gene>
    <name evidence="2" type="ORF">LPB3_16350</name>
</gene>
<reference evidence="3" key="1">
    <citation type="submission" date="2016-02" db="EMBL/GenBank/DDBJ databases">
        <authorList>
            <person name="Shin S.-K."/>
            <person name="Yi H."/>
            <person name="Kim E."/>
        </authorList>
    </citation>
    <scope>NUCLEOTIDE SEQUENCE [LARGE SCALE GENOMIC DNA]</scope>
    <source>
        <strain evidence="3">LPB0003</strain>
    </source>
</reference>
<comment type="caution">
    <text evidence="2">The sequence shown here is derived from an EMBL/GenBank/DDBJ whole genome shotgun (WGS) entry which is preliminary data.</text>
</comment>
<evidence type="ECO:0000313" key="2">
    <source>
        <dbReference type="EMBL" id="OBY61381.1"/>
    </source>
</evidence>
<proteinExistence type="predicted"/>
<keyword evidence="3" id="KW-1185">Reference proteome</keyword>
<dbReference type="AlphaFoldDB" id="A0A1B8TP04"/>
<evidence type="ECO:0000313" key="3">
    <source>
        <dbReference type="Proteomes" id="UP000092584"/>
    </source>
</evidence>
<dbReference type="Pfam" id="PF20594">
    <property type="entry name" value="DUF6794"/>
    <property type="match status" value="1"/>
</dbReference>
<name>A0A1B8TP04_9FLAO</name>
<organism evidence="2 3">
    <name type="scientific">Polaribacter vadi</name>
    <dbReference type="NCBI Taxonomy" id="1774273"/>
    <lineage>
        <taxon>Bacteria</taxon>
        <taxon>Pseudomonadati</taxon>
        <taxon>Bacteroidota</taxon>
        <taxon>Flavobacteriia</taxon>
        <taxon>Flavobacteriales</taxon>
        <taxon>Flavobacteriaceae</taxon>
    </lineage>
</organism>
<dbReference type="EMBL" id="LSFM01000027">
    <property type="protein sequence ID" value="OBY61381.1"/>
    <property type="molecule type" value="Genomic_DNA"/>
</dbReference>